<accession>A0A7J8CS29</accession>
<feature type="region of interest" description="Disordered" evidence="1">
    <location>
        <begin position="81"/>
        <end position="105"/>
    </location>
</feature>
<evidence type="ECO:0000313" key="2">
    <source>
        <dbReference type="EMBL" id="KAF6413668.1"/>
    </source>
</evidence>
<protein>
    <submittedName>
        <fullName evidence="2">Uncharacterized protein</fullName>
    </submittedName>
</protein>
<dbReference type="InParanoid" id="A0A7J8CS29"/>
<comment type="caution">
    <text evidence="2">The sequence shown here is derived from an EMBL/GenBank/DDBJ whole genome shotgun (WGS) entry which is preliminary data.</text>
</comment>
<proteinExistence type="predicted"/>
<reference evidence="2 3" key="1">
    <citation type="journal article" date="2020" name="Nature">
        <title>Six reference-quality genomes reveal evolution of bat adaptations.</title>
        <authorList>
            <person name="Jebb D."/>
            <person name="Huang Z."/>
            <person name="Pippel M."/>
            <person name="Hughes G.M."/>
            <person name="Lavrichenko K."/>
            <person name="Devanna P."/>
            <person name="Winkler S."/>
            <person name="Jermiin L.S."/>
            <person name="Skirmuntt E.C."/>
            <person name="Katzourakis A."/>
            <person name="Burkitt-Gray L."/>
            <person name="Ray D.A."/>
            <person name="Sullivan K.A.M."/>
            <person name="Roscito J.G."/>
            <person name="Kirilenko B.M."/>
            <person name="Davalos L.M."/>
            <person name="Corthals A.P."/>
            <person name="Power M.L."/>
            <person name="Jones G."/>
            <person name="Ransome R.D."/>
            <person name="Dechmann D.K.N."/>
            <person name="Locatelli A.G."/>
            <person name="Puechmaille S.J."/>
            <person name="Fedrigo O."/>
            <person name="Jarvis E.D."/>
            <person name="Hiller M."/>
            <person name="Vernes S.C."/>
            <person name="Myers E.W."/>
            <person name="Teeling E.C."/>
        </authorList>
    </citation>
    <scope>NUCLEOTIDE SEQUENCE [LARGE SCALE GENOMIC DNA]</scope>
    <source>
        <strain evidence="2">MMolMol1</strain>
        <tissue evidence="2">Muscle</tissue>
    </source>
</reference>
<gene>
    <name evidence="2" type="ORF">HJG59_009835</name>
</gene>
<organism evidence="2 3">
    <name type="scientific">Molossus molossus</name>
    <name type="common">Pallas' mastiff bat</name>
    <name type="synonym">Vespertilio molossus</name>
    <dbReference type="NCBI Taxonomy" id="27622"/>
    <lineage>
        <taxon>Eukaryota</taxon>
        <taxon>Metazoa</taxon>
        <taxon>Chordata</taxon>
        <taxon>Craniata</taxon>
        <taxon>Vertebrata</taxon>
        <taxon>Euteleostomi</taxon>
        <taxon>Mammalia</taxon>
        <taxon>Eutheria</taxon>
        <taxon>Laurasiatheria</taxon>
        <taxon>Chiroptera</taxon>
        <taxon>Yangochiroptera</taxon>
        <taxon>Molossidae</taxon>
        <taxon>Molossus</taxon>
    </lineage>
</organism>
<evidence type="ECO:0000256" key="1">
    <source>
        <dbReference type="SAM" id="MobiDB-lite"/>
    </source>
</evidence>
<dbReference type="AlphaFoldDB" id="A0A7J8CS29"/>
<dbReference type="EMBL" id="JACASF010000020">
    <property type="protein sequence ID" value="KAF6413668.1"/>
    <property type="molecule type" value="Genomic_DNA"/>
</dbReference>
<dbReference type="Proteomes" id="UP000550707">
    <property type="component" value="Unassembled WGS sequence"/>
</dbReference>
<keyword evidence="3" id="KW-1185">Reference proteome</keyword>
<sequence>MSLSLPTLCVEINGKIPQVRIKKKRFFSEIQVWFLWWRNMSFPTHSSLFTQEVSLTVCGTRPSAPRTRAWFLKTNTRRPAPVHARRHPVNQGPGPPRPPSHEAQGCCGKAELMRRAELWGGAVMHFPLGLLLRSSFLKP</sequence>
<name>A0A7J8CS29_MOLMO</name>
<evidence type="ECO:0000313" key="3">
    <source>
        <dbReference type="Proteomes" id="UP000550707"/>
    </source>
</evidence>